<comment type="caution">
    <text evidence="2">The sequence shown here is derived from an EMBL/GenBank/DDBJ whole genome shotgun (WGS) entry which is preliminary data.</text>
</comment>
<dbReference type="AlphaFoldDB" id="A0A4R7G5R4"/>
<reference evidence="2 3" key="1">
    <citation type="submission" date="2019-03" db="EMBL/GenBank/DDBJ databases">
        <title>Genomic Encyclopedia of Type Strains, Phase III (KMG-III): the genomes of soil and plant-associated and newly described type strains.</title>
        <authorList>
            <person name="Whitman W."/>
        </authorList>
    </citation>
    <scope>NUCLEOTIDE SEQUENCE [LARGE SCALE GENOMIC DNA]</scope>
    <source>
        <strain evidence="2 3">DSM 27373</strain>
    </source>
</reference>
<feature type="transmembrane region" description="Helical" evidence="1">
    <location>
        <begin position="88"/>
        <end position="107"/>
    </location>
</feature>
<feature type="transmembrane region" description="Helical" evidence="1">
    <location>
        <begin position="113"/>
        <end position="129"/>
    </location>
</feature>
<accession>A0A4R7G5R4</accession>
<name>A0A4R7G5R4_9MICC</name>
<organism evidence="2 3">
    <name type="scientific">Nesterenkonia aurantiaca</name>
    <dbReference type="NCBI Taxonomy" id="1436010"/>
    <lineage>
        <taxon>Bacteria</taxon>
        <taxon>Bacillati</taxon>
        <taxon>Actinomycetota</taxon>
        <taxon>Actinomycetes</taxon>
        <taxon>Micrococcales</taxon>
        <taxon>Micrococcaceae</taxon>
        <taxon>Nesterenkonia</taxon>
    </lineage>
</organism>
<feature type="transmembrane region" description="Helical" evidence="1">
    <location>
        <begin position="188"/>
        <end position="207"/>
    </location>
</feature>
<dbReference type="Proteomes" id="UP000294506">
    <property type="component" value="Unassembled WGS sequence"/>
</dbReference>
<evidence type="ECO:0000313" key="3">
    <source>
        <dbReference type="Proteomes" id="UP000294506"/>
    </source>
</evidence>
<feature type="transmembrane region" description="Helical" evidence="1">
    <location>
        <begin position="150"/>
        <end position="176"/>
    </location>
</feature>
<dbReference type="EMBL" id="SOAN01000002">
    <property type="protein sequence ID" value="TDS86823.1"/>
    <property type="molecule type" value="Genomic_DNA"/>
</dbReference>
<feature type="transmembrane region" description="Helical" evidence="1">
    <location>
        <begin position="219"/>
        <end position="235"/>
    </location>
</feature>
<keyword evidence="1" id="KW-1133">Transmembrane helix</keyword>
<keyword evidence="1" id="KW-0812">Transmembrane</keyword>
<evidence type="ECO:0008006" key="4">
    <source>
        <dbReference type="Google" id="ProtNLM"/>
    </source>
</evidence>
<protein>
    <recommendedName>
        <fullName evidence="4">TspO/MBR related protein</fullName>
    </recommendedName>
</protein>
<evidence type="ECO:0000313" key="2">
    <source>
        <dbReference type="EMBL" id="TDS86823.1"/>
    </source>
</evidence>
<feature type="transmembrane region" description="Helical" evidence="1">
    <location>
        <begin position="241"/>
        <end position="258"/>
    </location>
</feature>
<keyword evidence="1" id="KW-0472">Membrane</keyword>
<evidence type="ECO:0000256" key="1">
    <source>
        <dbReference type="SAM" id="Phobius"/>
    </source>
</evidence>
<feature type="transmembrane region" description="Helical" evidence="1">
    <location>
        <begin position="57"/>
        <end position="76"/>
    </location>
</feature>
<dbReference type="RefSeq" id="WP_133725834.1">
    <property type="nucleotide sequence ID" value="NZ_SOAN01000002.1"/>
</dbReference>
<sequence>MRDLVPSLPVRVRAAASGDSSRQILTCAAAAAQVLLPTFYGPRFRGEDAPPNVIQPASYTFAVWFPIFASSIAYAVHQARGPARTQEIWRAAGWPLAGAFAATGIWAPLVRSGRFWSAQGALAAIAVLAESGRRQIARAERSGVLSTAEVAAAAPAAGMLAAWGQAACGVNLAAMLVAKDVVPAGPKAATAGAALLAGLGALGSRVASGPERASVSSRVYAGTLLWAFAGVVIGQRRRSPSAAATAAGAAVTMVVVAARHR</sequence>
<proteinExistence type="predicted"/>
<gene>
    <name evidence="2" type="ORF">EV640_102118</name>
</gene>
<keyword evidence="3" id="KW-1185">Reference proteome</keyword>